<organism evidence="2">
    <name type="scientific">freshwater metagenome</name>
    <dbReference type="NCBI Taxonomy" id="449393"/>
    <lineage>
        <taxon>unclassified sequences</taxon>
        <taxon>metagenomes</taxon>
        <taxon>ecological metagenomes</taxon>
    </lineage>
</organism>
<feature type="region of interest" description="Disordered" evidence="1">
    <location>
        <begin position="25"/>
        <end position="52"/>
    </location>
</feature>
<sequence>MIAIPASAPPSAKEPTSPINIFAGDAFHHKNPPHAPANAAAKTAKSSGSLTA</sequence>
<evidence type="ECO:0000313" key="2">
    <source>
        <dbReference type="EMBL" id="CAB4612019.1"/>
    </source>
</evidence>
<dbReference type="EMBL" id="CAEZVA010000017">
    <property type="protein sequence ID" value="CAB4612019.1"/>
    <property type="molecule type" value="Genomic_DNA"/>
</dbReference>
<proteinExistence type="predicted"/>
<reference evidence="2" key="1">
    <citation type="submission" date="2020-05" db="EMBL/GenBank/DDBJ databases">
        <authorList>
            <person name="Chiriac C."/>
            <person name="Salcher M."/>
            <person name="Ghai R."/>
            <person name="Kavagutti S V."/>
        </authorList>
    </citation>
    <scope>NUCLEOTIDE SEQUENCE</scope>
</reference>
<evidence type="ECO:0000256" key="1">
    <source>
        <dbReference type="SAM" id="MobiDB-lite"/>
    </source>
</evidence>
<accession>A0A6J6HJF6</accession>
<gene>
    <name evidence="2" type="ORF">UFOPK1894_00379</name>
</gene>
<name>A0A6J6HJF6_9ZZZZ</name>
<protein>
    <submittedName>
        <fullName evidence="2">Unannotated protein</fullName>
    </submittedName>
</protein>
<dbReference type="AlphaFoldDB" id="A0A6J6HJF6"/>
<feature type="compositionally biased region" description="Low complexity" evidence="1">
    <location>
        <begin position="36"/>
        <end position="45"/>
    </location>
</feature>